<evidence type="ECO:0000256" key="1">
    <source>
        <dbReference type="SAM" id="MobiDB-lite"/>
    </source>
</evidence>
<evidence type="ECO:0000313" key="3">
    <source>
        <dbReference type="EMBL" id="SEP76174.1"/>
    </source>
</evidence>
<dbReference type="OrthoDB" id="9812349at2"/>
<dbReference type="PANTHER" id="PTHR34980:SF2">
    <property type="entry name" value="INNER MEMBRANE PROTEIN YHAH-RELATED"/>
    <property type="match status" value="1"/>
</dbReference>
<keyword evidence="2" id="KW-0472">Membrane</keyword>
<evidence type="ECO:0000313" key="4">
    <source>
        <dbReference type="Proteomes" id="UP000198504"/>
    </source>
</evidence>
<dbReference type="Proteomes" id="UP000198504">
    <property type="component" value="Unassembled WGS sequence"/>
</dbReference>
<feature type="transmembrane region" description="Helical" evidence="2">
    <location>
        <begin position="87"/>
        <end position="108"/>
    </location>
</feature>
<protein>
    <submittedName>
        <fullName evidence="3">Uncharacterized membrane protein YhaH, DUF805 family</fullName>
    </submittedName>
</protein>
<keyword evidence="2" id="KW-1133">Transmembrane helix</keyword>
<proteinExistence type="predicted"/>
<dbReference type="AlphaFoldDB" id="A0A1H9AHF9"/>
<organism evidence="3 4">
    <name type="scientific">Microlunatus flavus</name>
    <dbReference type="NCBI Taxonomy" id="1036181"/>
    <lineage>
        <taxon>Bacteria</taxon>
        <taxon>Bacillati</taxon>
        <taxon>Actinomycetota</taxon>
        <taxon>Actinomycetes</taxon>
        <taxon>Propionibacteriales</taxon>
        <taxon>Propionibacteriaceae</taxon>
        <taxon>Microlunatus</taxon>
    </lineage>
</organism>
<name>A0A1H9AHF9_9ACTN</name>
<dbReference type="RefSeq" id="WP_091177602.1">
    <property type="nucleotide sequence ID" value="NZ_FOFA01000001.1"/>
</dbReference>
<keyword evidence="2" id="KW-0812">Transmembrane</keyword>
<dbReference type="STRING" id="1036181.SAMN05421756_101612"/>
<dbReference type="PANTHER" id="PTHR34980">
    <property type="entry name" value="INNER MEMBRANE PROTEIN-RELATED-RELATED"/>
    <property type="match status" value="1"/>
</dbReference>
<feature type="transmembrane region" description="Helical" evidence="2">
    <location>
        <begin position="45"/>
        <end position="67"/>
    </location>
</feature>
<dbReference type="InterPro" id="IPR008523">
    <property type="entry name" value="DUF805"/>
</dbReference>
<gene>
    <name evidence="3" type="ORF">SAMN05421756_101612</name>
</gene>
<feature type="region of interest" description="Disordered" evidence="1">
    <location>
        <begin position="151"/>
        <end position="179"/>
    </location>
</feature>
<accession>A0A1H9AHF9</accession>
<evidence type="ECO:0000256" key="2">
    <source>
        <dbReference type="SAM" id="Phobius"/>
    </source>
</evidence>
<sequence>MSSFTQGGEPPLDWPWYGIGFGAAIKRFFTKYATFSGRASRGEYWWAYLFQVVVVFVLYALAGASLFAAATASSATGATPQMGPLGYIGSSLLSLFALGTIVPSLAVAVRRLHDTGRSGWYILFGLIPLVGGIIVIVFLASATTPAAEQYGPPQTGYGAPGAGYGQGQPQAYGQGYPQQ</sequence>
<reference evidence="4" key="1">
    <citation type="submission" date="2016-10" db="EMBL/GenBank/DDBJ databases">
        <authorList>
            <person name="Varghese N."/>
            <person name="Submissions S."/>
        </authorList>
    </citation>
    <scope>NUCLEOTIDE SEQUENCE [LARGE SCALE GENOMIC DNA]</scope>
    <source>
        <strain evidence="4">CGMCC 4.6856</strain>
    </source>
</reference>
<dbReference type="Pfam" id="PF05656">
    <property type="entry name" value="DUF805"/>
    <property type="match status" value="1"/>
</dbReference>
<dbReference type="EMBL" id="FOFA01000001">
    <property type="protein sequence ID" value="SEP76174.1"/>
    <property type="molecule type" value="Genomic_DNA"/>
</dbReference>
<feature type="compositionally biased region" description="Low complexity" evidence="1">
    <location>
        <begin position="167"/>
        <end position="179"/>
    </location>
</feature>
<feature type="transmembrane region" description="Helical" evidence="2">
    <location>
        <begin position="120"/>
        <end position="142"/>
    </location>
</feature>
<keyword evidence="4" id="KW-1185">Reference proteome</keyword>
<dbReference type="GO" id="GO:0005886">
    <property type="term" value="C:plasma membrane"/>
    <property type="evidence" value="ECO:0007669"/>
    <property type="project" value="TreeGrafter"/>
</dbReference>